<organism evidence="2 3">
    <name type="scientific">Pan troglodytes</name>
    <name type="common">Chimpanzee</name>
    <dbReference type="NCBI Taxonomy" id="9598"/>
    <lineage>
        <taxon>Eukaryota</taxon>
        <taxon>Metazoa</taxon>
        <taxon>Chordata</taxon>
        <taxon>Craniata</taxon>
        <taxon>Vertebrata</taxon>
        <taxon>Euteleostomi</taxon>
        <taxon>Mammalia</taxon>
        <taxon>Eutheria</taxon>
        <taxon>Euarchontoglires</taxon>
        <taxon>Primates</taxon>
        <taxon>Haplorrhini</taxon>
        <taxon>Catarrhini</taxon>
        <taxon>Hominidae</taxon>
        <taxon>Pan</taxon>
    </lineage>
</organism>
<dbReference type="VGNC" id="VGNC:10141">
    <property type="gene designation" value="WFDC11"/>
</dbReference>
<dbReference type="Bgee" id="ENSPTRG00000013557">
    <property type="expression patterns" value="Expressed in testis and 1 other cell type or tissue"/>
</dbReference>
<dbReference type="AlphaFoldDB" id="A0A2I3RFL4"/>
<dbReference type="OrthoDB" id="9542712at2759"/>
<dbReference type="EMBL" id="AACZ04052831">
    <property type="status" value="NOT_ANNOTATED_CDS"/>
    <property type="molecule type" value="Genomic_DNA"/>
</dbReference>
<dbReference type="Proteomes" id="UP000002277">
    <property type="component" value="Chromosome 20"/>
</dbReference>
<dbReference type="RefSeq" id="XP_016792822.1">
    <property type="nucleotide sequence ID" value="XM_016937333.3"/>
</dbReference>
<proteinExistence type="predicted"/>
<dbReference type="RefSeq" id="XP_016792821.1">
    <property type="nucleotide sequence ID" value="XM_016937332.3"/>
</dbReference>
<dbReference type="Ensembl" id="ENSPTRT00000100513.1">
    <property type="protein sequence ID" value="ENSPTRP00000063480.1"/>
    <property type="gene ID" value="ENSPTRG00000013557.5"/>
</dbReference>
<sequence>MVSLMKLWIPMLMTFFCMVLLSVLGEMRKKRYDRKELLLEECWGKPNVKECTNKCSKAFRCKDKNYTCCWTYCGNICWINVVSWELFAWVYIFTDSHSLLGGCYS</sequence>
<protein>
    <submittedName>
        <fullName evidence="2">WAP four-disulfide core domain 11</fullName>
    </submittedName>
</protein>
<evidence type="ECO:0000256" key="1">
    <source>
        <dbReference type="SAM" id="Phobius"/>
    </source>
</evidence>
<keyword evidence="3" id="KW-1185">Reference proteome</keyword>
<reference evidence="2" key="3">
    <citation type="submission" date="2025-09" db="UniProtKB">
        <authorList>
            <consortium name="Ensembl"/>
        </authorList>
    </citation>
    <scope>IDENTIFICATION</scope>
</reference>
<evidence type="ECO:0000313" key="4">
    <source>
        <dbReference type="VGNC" id="VGNC:10141"/>
    </source>
</evidence>
<dbReference type="InParanoid" id="A0A2I3RFL4"/>
<dbReference type="RefSeq" id="XP_063659295.1">
    <property type="nucleotide sequence ID" value="XM_063803225.1"/>
</dbReference>
<name>A0A2I3RFL4_PANTR</name>
<dbReference type="CTD" id="259239"/>
<reference evidence="2" key="2">
    <citation type="submission" date="2025-08" db="UniProtKB">
        <authorList>
            <consortium name="Ensembl"/>
        </authorList>
    </citation>
    <scope>IDENTIFICATION</scope>
</reference>
<gene>
    <name evidence="2 4" type="primary">WFDC11</name>
</gene>
<feature type="transmembrane region" description="Helical" evidence="1">
    <location>
        <begin position="6"/>
        <end position="25"/>
    </location>
</feature>
<dbReference type="KEGG" id="ptr:741345"/>
<keyword evidence="1" id="KW-0812">Transmembrane</keyword>
<dbReference type="EMBL" id="AACZ04052830">
    <property type="status" value="NOT_ANNOTATED_CDS"/>
    <property type="molecule type" value="Genomic_DNA"/>
</dbReference>
<accession>A0A2I3RFL4</accession>
<keyword evidence="1" id="KW-0472">Membrane</keyword>
<dbReference type="GeneID" id="741345"/>
<dbReference type="RefSeq" id="XP_016792824.1">
    <property type="nucleotide sequence ID" value="XM_016937335.3"/>
</dbReference>
<keyword evidence="1" id="KW-1133">Transmembrane helix</keyword>
<reference evidence="2 3" key="1">
    <citation type="journal article" date="2005" name="Nature">
        <title>Initial sequence of the chimpanzee genome and comparison with the human genome.</title>
        <authorList>
            <consortium name="Chimpanzee sequencing and analysis consortium"/>
        </authorList>
    </citation>
    <scope>NUCLEOTIDE SEQUENCE [LARGE SCALE GENOMIC DNA]</scope>
</reference>
<dbReference type="GeneTree" id="ENSGT00940000163115"/>
<evidence type="ECO:0000313" key="2">
    <source>
        <dbReference type="Ensembl" id="ENSPTRP00000063480.1"/>
    </source>
</evidence>
<evidence type="ECO:0000313" key="3">
    <source>
        <dbReference type="Proteomes" id="UP000002277"/>
    </source>
</evidence>